<name>A0A9D7QL53_9RHOO</name>
<evidence type="ECO:0000313" key="3">
    <source>
        <dbReference type="Proteomes" id="UP000808146"/>
    </source>
</evidence>
<dbReference type="Gene3D" id="1.10.10.10">
    <property type="entry name" value="Winged helix-like DNA-binding domain superfamily/Winged helix DNA-binding domain"/>
    <property type="match status" value="1"/>
</dbReference>
<organism evidence="2 3">
    <name type="scientific">Candidatus Dechloromonas phosphorivorans</name>
    <dbReference type="NCBI Taxonomy" id="2899244"/>
    <lineage>
        <taxon>Bacteria</taxon>
        <taxon>Pseudomonadati</taxon>
        <taxon>Pseudomonadota</taxon>
        <taxon>Betaproteobacteria</taxon>
        <taxon>Rhodocyclales</taxon>
        <taxon>Azonexaceae</taxon>
        <taxon>Dechloromonas</taxon>
    </lineage>
</organism>
<dbReference type="Pfam" id="PF12802">
    <property type="entry name" value="MarR_2"/>
    <property type="match status" value="1"/>
</dbReference>
<dbReference type="InterPro" id="IPR000835">
    <property type="entry name" value="HTH_MarR-typ"/>
</dbReference>
<dbReference type="PROSITE" id="PS50995">
    <property type="entry name" value="HTH_MARR_2"/>
    <property type="match status" value="1"/>
</dbReference>
<dbReference type="AlphaFoldDB" id="A0A9D7QL53"/>
<dbReference type="InterPro" id="IPR036388">
    <property type="entry name" value="WH-like_DNA-bd_sf"/>
</dbReference>
<proteinExistence type="predicted"/>
<evidence type="ECO:0000259" key="1">
    <source>
        <dbReference type="PROSITE" id="PS50995"/>
    </source>
</evidence>
<gene>
    <name evidence="2" type="ORF">IPN75_12290</name>
</gene>
<dbReference type="SMART" id="SM00347">
    <property type="entry name" value="HTH_MARR"/>
    <property type="match status" value="1"/>
</dbReference>
<dbReference type="Proteomes" id="UP000808146">
    <property type="component" value="Unassembled WGS sequence"/>
</dbReference>
<evidence type="ECO:0000313" key="2">
    <source>
        <dbReference type="EMBL" id="MBK8891077.1"/>
    </source>
</evidence>
<dbReference type="InterPro" id="IPR036390">
    <property type="entry name" value="WH_DNA-bd_sf"/>
</dbReference>
<dbReference type="GO" id="GO:0003700">
    <property type="term" value="F:DNA-binding transcription factor activity"/>
    <property type="evidence" value="ECO:0007669"/>
    <property type="project" value="InterPro"/>
</dbReference>
<sequence length="158" mass="17112">MERTQVLEKDSRFIDVVTEIILSVFRLNAQLLEQGDRLVKPLSLTSARWQVLGAIAMAGEPQTAPQIAAAMGVTRQGVQKQLNLAVAEGLIDPHPNPRHQRSPLHALSARGRAAYSDAMALQSVWAKSLGQGLSLAELQSAKQVLCALEHRLSSVNTS</sequence>
<feature type="domain" description="HTH marR-type" evidence="1">
    <location>
        <begin position="17"/>
        <end position="150"/>
    </location>
</feature>
<protein>
    <submittedName>
        <fullName evidence="2">Winged helix-turn-helix transcriptional regulator</fullName>
    </submittedName>
</protein>
<comment type="caution">
    <text evidence="2">The sequence shown here is derived from an EMBL/GenBank/DDBJ whole genome shotgun (WGS) entry which is preliminary data.</text>
</comment>
<dbReference type="EMBL" id="JADKBR010000017">
    <property type="protein sequence ID" value="MBK8891077.1"/>
    <property type="molecule type" value="Genomic_DNA"/>
</dbReference>
<reference evidence="2" key="1">
    <citation type="submission" date="2020-10" db="EMBL/GenBank/DDBJ databases">
        <title>Connecting structure to function with the recovery of over 1000 high-quality activated sludge metagenome-assembled genomes encoding full-length rRNA genes using long-read sequencing.</title>
        <authorList>
            <person name="Singleton C.M."/>
            <person name="Petriglieri F."/>
            <person name="Kristensen J.M."/>
            <person name="Kirkegaard R.H."/>
            <person name="Michaelsen T.Y."/>
            <person name="Andersen M.H."/>
            <person name="Karst S.M."/>
            <person name="Dueholm M.S."/>
            <person name="Nielsen P.H."/>
            <person name="Albertsen M."/>
        </authorList>
    </citation>
    <scope>NUCLEOTIDE SEQUENCE</scope>
    <source>
        <strain evidence="2">OdNE_18-Q3-R46-58_BAT3C.305</strain>
    </source>
</reference>
<accession>A0A9D7QL53</accession>
<dbReference type="SUPFAM" id="SSF46785">
    <property type="entry name" value="Winged helix' DNA-binding domain"/>
    <property type="match status" value="1"/>
</dbReference>